<protein>
    <submittedName>
        <fullName evidence="1">Uncharacterized protein</fullName>
    </submittedName>
</protein>
<accession>A0ABQ3R3J8</accession>
<dbReference type="Proteomes" id="UP000646738">
    <property type="component" value="Unassembled WGS sequence"/>
</dbReference>
<dbReference type="EMBL" id="BNEA01000001">
    <property type="protein sequence ID" value="GHI50435.1"/>
    <property type="molecule type" value="Genomic_DNA"/>
</dbReference>
<evidence type="ECO:0000313" key="2">
    <source>
        <dbReference type="Proteomes" id="UP000646738"/>
    </source>
</evidence>
<gene>
    <name evidence="1" type="ORF">Srubr_02810</name>
</gene>
<reference evidence="2" key="1">
    <citation type="submission" date="2023-07" db="EMBL/GenBank/DDBJ databases">
        <title>Whole genome shotgun sequence of Streptomyces achromogenes subsp. rubradiris NBRC 14000.</title>
        <authorList>
            <person name="Komaki H."/>
            <person name="Tamura T."/>
        </authorList>
    </citation>
    <scope>NUCLEOTIDE SEQUENCE [LARGE SCALE GENOMIC DNA]</scope>
    <source>
        <strain evidence="2">NBRC 14000</strain>
    </source>
</reference>
<organism evidence="1 2">
    <name type="scientific">Streptomyces rubradiris</name>
    <name type="common">Streptomyces achromogenes subsp. rubradiris</name>
    <dbReference type="NCBI Taxonomy" id="285531"/>
    <lineage>
        <taxon>Bacteria</taxon>
        <taxon>Bacillati</taxon>
        <taxon>Actinomycetota</taxon>
        <taxon>Actinomycetes</taxon>
        <taxon>Kitasatosporales</taxon>
        <taxon>Streptomycetaceae</taxon>
        <taxon>Streptomyces</taxon>
    </lineage>
</organism>
<proteinExistence type="predicted"/>
<name>A0ABQ3R3J8_STRRR</name>
<keyword evidence="2" id="KW-1185">Reference proteome</keyword>
<evidence type="ECO:0000313" key="1">
    <source>
        <dbReference type="EMBL" id="GHI50435.1"/>
    </source>
</evidence>
<sequence>MPPEAYRTFAIVSPVETHMRRATCEEVGCEHYLNGWRVRVENLTPQMLHAARTSGRKYVEHRIAEGETWLVYEAGQPCFKATEHRAPIGRPPLYLVRDGDYRGNPRGTKARLYQRPDQWVDDFATHQQNLADEIRKG</sequence>
<comment type="caution">
    <text evidence="1">The sequence shown here is derived from an EMBL/GenBank/DDBJ whole genome shotgun (WGS) entry which is preliminary data.</text>
</comment>